<organism evidence="3 4">
    <name type="scientific">Batillaria attramentaria</name>
    <dbReference type="NCBI Taxonomy" id="370345"/>
    <lineage>
        <taxon>Eukaryota</taxon>
        <taxon>Metazoa</taxon>
        <taxon>Spiralia</taxon>
        <taxon>Lophotrochozoa</taxon>
        <taxon>Mollusca</taxon>
        <taxon>Gastropoda</taxon>
        <taxon>Caenogastropoda</taxon>
        <taxon>Sorbeoconcha</taxon>
        <taxon>Cerithioidea</taxon>
        <taxon>Batillariidae</taxon>
        <taxon>Batillaria</taxon>
    </lineage>
</organism>
<accession>A0ABD0LQJ1</accession>
<dbReference type="AlphaFoldDB" id="A0ABD0LQJ1"/>
<evidence type="ECO:0000313" key="3">
    <source>
        <dbReference type="EMBL" id="KAK7501279.1"/>
    </source>
</evidence>
<name>A0ABD0LQJ1_9CAEN</name>
<dbReference type="InterPro" id="IPR036056">
    <property type="entry name" value="Fibrinogen-like_C"/>
</dbReference>
<feature type="domain" description="Fibrinogen C-terminal" evidence="2">
    <location>
        <begin position="150"/>
        <end position="336"/>
    </location>
</feature>
<dbReference type="PROSITE" id="PS51406">
    <property type="entry name" value="FIBRINOGEN_C_2"/>
    <property type="match status" value="1"/>
</dbReference>
<reference evidence="3 4" key="1">
    <citation type="journal article" date="2023" name="Sci. Data">
        <title>Genome assembly of the Korean intertidal mud-creeper Batillaria attramentaria.</title>
        <authorList>
            <person name="Patra A.K."/>
            <person name="Ho P.T."/>
            <person name="Jun S."/>
            <person name="Lee S.J."/>
            <person name="Kim Y."/>
            <person name="Won Y.J."/>
        </authorList>
    </citation>
    <scope>NUCLEOTIDE SEQUENCE [LARGE SCALE GENOMIC DNA]</scope>
    <source>
        <strain evidence="3">Wonlab-2016</strain>
    </source>
</reference>
<protein>
    <recommendedName>
        <fullName evidence="2">Fibrinogen C-terminal domain-containing protein</fullName>
    </recommendedName>
</protein>
<keyword evidence="1" id="KW-0732">Signal</keyword>
<dbReference type="InterPro" id="IPR014716">
    <property type="entry name" value="Fibrinogen_a/b/g_C_1"/>
</dbReference>
<dbReference type="Pfam" id="PF00024">
    <property type="entry name" value="PAN_1"/>
    <property type="match status" value="1"/>
</dbReference>
<dbReference type="EMBL" id="JACVVK020000032">
    <property type="protein sequence ID" value="KAK7501279.1"/>
    <property type="molecule type" value="Genomic_DNA"/>
</dbReference>
<dbReference type="Proteomes" id="UP001519460">
    <property type="component" value="Unassembled WGS sequence"/>
</dbReference>
<gene>
    <name evidence="3" type="ORF">BaRGS_00007404</name>
</gene>
<feature type="chain" id="PRO_5044884259" description="Fibrinogen C-terminal domain-containing protein" evidence="1">
    <location>
        <begin position="27"/>
        <end position="373"/>
    </location>
</feature>
<dbReference type="SUPFAM" id="SSF56496">
    <property type="entry name" value="Fibrinogen C-terminal domain-like"/>
    <property type="match status" value="1"/>
</dbReference>
<evidence type="ECO:0000313" key="4">
    <source>
        <dbReference type="Proteomes" id="UP001519460"/>
    </source>
</evidence>
<evidence type="ECO:0000256" key="1">
    <source>
        <dbReference type="SAM" id="SignalP"/>
    </source>
</evidence>
<dbReference type="PANTHER" id="PTHR19143">
    <property type="entry name" value="FIBRINOGEN/TENASCIN/ANGIOPOEITIN"/>
    <property type="match status" value="1"/>
</dbReference>
<feature type="signal peptide" evidence="1">
    <location>
        <begin position="1"/>
        <end position="26"/>
    </location>
</feature>
<keyword evidence="4" id="KW-1185">Reference proteome</keyword>
<evidence type="ECO:0000259" key="2">
    <source>
        <dbReference type="PROSITE" id="PS51406"/>
    </source>
</evidence>
<dbReference type="InterPro" id="IPR050373">
    <property type="entry name" value="Fibrinogen_C-term_domain"/>
</dbReference>
<dbReference type="Pfam" id="PF00147">
    <property type="entry name" value="Fibrinogen_C"/>
    <property type="match status" value="1"/>
</dbReference>
<dbReference type="SMART" id="SM00186">
    <property type="entry name" value="FBG"/>
    <property type="match status" value="1"/>
</dbReference>
<proteinExistence type="predicted"/>
<comment type="caution">
    <text evidence="3">The sequence shown here is derived from an EMBL/GenBank/DDBJ whole genome shotgun (WGS) entry which is preliminary data.</text>
</comment>
<dbReference type="InterPro" id="IPR003609">
    <property type="entry name" value="Pan_app"/>
</dbReference>
<dbReference type="Gene3D" id="3.90.215.10">
    <property type="entry name" value="Gamma Fibrinogen, chain A, domain 1"/>
    <property type="match status" value="1"/>
</dbReference>
<dbReference type="InterPro" id="IPR002181">
    <property type="entry name" value="Fibrinogen_a/b/g_C_dom"/>
</dbReference>
<sequence length="373" mass="41046">MSTRTILPITAALFFNLACLLRVTQCEITEPTNMSTTTPPEPMVKKRFLKVARCPGQVLAAAHRYRTLGGRSVLDCVAQCRPDSGCLSVVFDSSSHHCHLGAATVTLDCRNTEPAGSVVKQYEAAIPCPTYGEALGPDGTCVCAEGFRGTPCEPYIGDCSEGFERGNFTQSGVYDVYPLAADQSFQVYCKQQGNTVRMYIMQHTNDRKDFNKNYFKYTDGFGNPGADHWLGLEKIHLLTTSRAYELQVLIKPQNNTSYSQKYKHFQVSNADSGYRLSFDSSVTGTLGDCFTPLKGAIFSTYDNDQDESVSVNCADKHQGGFWFRGDTCSTCNPTGPLTLPADGLRSGVDNEAFWTENLGNVAPFKIYMFLVPL</sequence>